<evidence type="ECO:0000259" key="14">
    <source>
        <dbReference type="Pfam" id="PF20260"/>
    </source>
</evidence>
<dbReference type="InterPro" id="IPR015947">
    <property type="entry name" value="PUA-like_sf"/>
</dbReference>
<evidence type="ECO:0000313" key="15">
    <source>
        <dbReference type="EMBL" id="EHL11385.1"/>
    </source>
</evidence>
<feature type="domain" description="Ribosomal RNA small subunit methyltransferase E PUA-like" evidence="14">
    <location>
        <begin position="18"/>
        <end position="54"/>
    </location>
</feature>
<accession>G9WUY4</accession>
<dbReference type="HOGENOM" id="CLU_067442_3_0_9"/>
<comment type="similarity">
    <text evidence="2 12">Belongs to the RNA methyltransferase RsmE family.</text>
</comment>
<dbReference type="InterPro" id="IPR029026">
    <property type="entry name" value="tRNA_m1G_MTases_N"/>
</dbReference>
<comment type="catalytic activity">
    <reaction evidence="11 12">
        <text>uridine(1498) in 16S rRNA + S-adenosyl-L-methionine = N(3)-methyluridine(1498) in 16S rRNA + S-adenosyl-L-homocysteine + H(+)</text>
        <dbReference type="Rhea" id="RHEA:42920"/>
        <dbReference type="Rhea" id="RHEA-COMP:10283"/>
        <dbReference type="Rhea" id="RHEA-COMP:10284"/>
        <dbReference type="ChEBI" id="CHEBI:15378"/>
        <dbReference type="ChEBI" id="CHEBI:57856"/>
        <dbReference type="ChEBI" id="CHEBI:59789"/>
        <dbReference type="ChEBI" id="CHEBI:65315"/>
        <dbReference type="ChEBI" id="CHEBI:74502"/>
        <dbReference type="EC" id="2.1.1.193"/>
    </reaction>
</comment>
<organism evidence="15 16">
    <name type="scientific">Oribacterium asaccharolyticum ACB7</name>
    <dbReference type="NCBI Taxonomy" id="796944"/>
    <lineage>
        <taxon>Bacteria</taxon>
        <taxon>Bacillati</taxon>
        <taxon>Bacillota</taxon>
        <taxon>Clostridia</taxon>
        <taxon>Lachnospirales</taxon>
        <taxon>Lachnospiraceae</taxon>
        <taxon>Oribacterium</taxon>
    </lineage>
</organism>
<dbReference type="AlphaFoldDB" id="G9WUY4"/>
<name>G9WUY4_9FIRM</name>
<evidence type="ECO:0000256" key="5">
    <source>
        <dbReference type="ARBA" id="ARBA00022490"/>
    </source>
</evidence>
<evidence type="ECO:0000256" key="8">
    <source>
        <dbReference type="ARBA" id="ARBA00022679"/>
    </source>
</evidence>
<dbReference type="NCBIfam" id="TIGR00046">
    <property type="entry name" value="RsmE family RNA methyltransferase"/>
    <property type="match status" value="1"/>
</dbReference>
<dbReference type="InterPro" id="IPR029028">
    <property type="entry name" value="Alpha/beta_knot_MTases"/>
</dbReference>
<keyword evidence="7 12" id="KW-0489">Methyltransferase</keyword>
<evidence type="ECO:0000256" key="2">
    <source>
        <dbReference type="ARBA" id="ARBA00005528"/>
    </source>
</evidence>
<evidence type="ECO:0000259" key="13">
    <source>
        <dbReference type="Pfam" id="PF04452"/>
    </source>
</evidence>
<dbReference type="CDD" id="cd18084">
    <property type="entry name" value="RsmE-like"/>
    <property type="match status" value="1"/>
</dbReference>
<evidence type="ECO:0000313" key="16">
    <source>
        <dbReference type="Proteomes" id="UP000003527"/>
    </source>
</evidence>
<comment type="function">
    <text evidence="10 12">Specifically methylates the N3 position of the uracil ring of uridine 1498 (m3U1498) in 16S rRNA. Acts on the fully assembled 30S ribosomal subunit.</text>
</comment>
<keyword evidence="16" id="KW-1185">Reference proteome</keyword>
<evidence type="ECO:0000256" key="10">
    <source>
        <dbReference type="ARBA" id="ARBA00025699"/>
    </source>
</evidence>
<reference evidence="15 16" key="1">
    <citation type="submission" date="2011-08" db="EMBL/GenBank/DDBJ databases">
        <title>The Genome Sequence of Oribacterium sp. ACB7.</title>
        <authorList>
            <consortium name="The Broad Institute Genome Sequencing Platform"/>
            <person name="Earl A."/>
            <person name="Ward D."/>
            <person name="Feldgarden M."/>
            <person name="Gevers D."/>
            <person name="Sizova M."/>
            <person name="Hazen A."/>
            <person name="Epstein S."/>
            <person name="Young S.K."/>
            <person name="Zeng Q."/>
            <person name="Gargeya S."/>
            <person name="Fitzgerald M."/>
            <person name="Haas B."/>
            <person name="Abouelleil A."/>
            <person name="Alvarado L."/>
            <person name="Arachchi H.M."/>
            <person name="Berlin A."/>
            <person name="Brown A."/>
            <person name="Chapman S.B."/>
            <person name="Chen Z."/>
            <person name="Dunbar C."/>
            <person name="Freedman E."/>
            <person name="Gearin G."/>
            <person name="Gellesch M."/>
            <person name="Goldberg J."/>
            <person name="Griggs A."/>
            <person name="Gujja S."/>
            <person name="Heiman D."/>
            <person name="Howarth C."/>
            <person name="Larson L."/>
            <person name="Lui A."/>
            <person name="MacDonald P.J.P."/>
            <person name="Montmayeur A."/>
            <person name="Murphy C."/>
            <person name="Neiman D."/>
            <person name="Pearson M."/>
            <person name="Priest M."/>
            <person name="Roberts A."/>
            <person name="Saif S."/>
            <person name="Shea T."/>
            <person name="Shenoy N."/>
            <person name="Sisk P."/>
            <person name="Stolte C."/>
            <person name="Sykes S."/>
            <person name="Wortman J."/>
            <person name="Nusbaum C."/>
            <person name="Birren B."/>
        </authorList>
    </citation>
    <scope>NUCLEOTIDE SEQUENCE [LARGE SCALE GENOMIC DNA]</scope>
    <source>
        <strain evidence="15 16">ACB7</strain>
    </source>
</reference>
<dbReference type="Gene3D" id="2.40.240.20">
    <property type="entry name" value="Hypothetical PUA domain-like, domain 1"/>
    <property type="match status" value="1"/>
</dbReference>
<protein>
    <recommendedName>
        <fullName evidence="4 12">Ribosomal RNA small subunit methyltransferase E</fullName>
        <ecNumber evidence="3 12">2.1.1.193</ecNumber>
    </recommendedName>
</protein>
<feature type="domain" description="Ribosomal RNA small subunit methyltransferase E methyltransferase" evidence="13">
    <location>
        <begin position="72"/>
        <end position="243"/>
    </location>
</feature>
<comment type="caution">
    <text evidence="15">The sequence shown here is derived from an EMBL/GenBank/DDBJ whole genome shotgun (WGS) entry which is preliminary data.</text>
</comment>
<evidence type="ECO:0000256" key="4">
    <source>
        <dbReference type="ARBA" id="ARBA00013673"/>
    </source>
</evidence>
<evidence type="ECO:0000256" key="7">
    <source>
        <dbReference type="ARBA" id="ARBA00022603"/>
    </source>
</evidence>
<proteinExistence type="inferred from homology"/>
<dbReference type="SUPFAM" id="SSF75217">
    <property type="entry name" value="alpha/beta knot"/>
    <property type="match status" value="1"/>
</dbReference>
<dbReference type="Pfam" id="PF04452">
    <property type="entry name" value="Methyltrans_RNA"/>
    <property type="match status" value="1"/>
</dbReference>
<gene>
    <name evidence="15" type="ORF">HMPREF9624_00718</name>
</gene>
<dbReference type="Proteomes" id="UP000003527">
    <property type="component" value="Unassembled WGS sequence"/>
</dbReference>
<sequence>MHHFFVDKSEIIGDEIKLYGDNFHHLQKVLRGKIGEEIIISDGDAVDYHCKIKGYGDDCALLSVSFLEEMHELKTRLILLQALPKGEKMELIIQKAVELGVTEIIPLESENCIVQLKGEKAEKKRKRWQSIAEAAAKQSKRSIIPEVLPVTTWKEAFSTLKDAEMKLLPYENERGVGFTKEVLQQAEELGGKAGSKIVLCIGPEGGFSIQEVEEAKKEGFLPISLGKRILRTETAAIAALSLLMMHLEFAENKEAE</sequence>
<dbReference type="Pfam" id="PF20260">
    <property type="entry name" value="PUA_4"/>
    <property type="match status" value="1"/>
</dbReference>
<dbReference type="PANTHER" id="PTHR30027">
    <property type="entry name" value="RIBOSOMAL RNA SMALL SUBUNIT METHYLTRANSFERASE E"/>
    <property type="match status" value="1"/>
</dbReference>
<dbReference type="Gene3D" id="3.40.1280.10">
    <property type="match status" value="1"/>
</dbReference>
<keyword evidence="9 12" id="KW-0949">S-adenosyl-L-methionine</keyword>
<dbReference type="GO" id="GO:0070475">
    <property type="term" value="P:rRNA base methylation"/>
    <property type="evidence" value="ECO:0007669"/>
    <property type="project" value="TreeGrafter"/>
</dbReference>
<evidence type="ECO:0000256" key="9">
    <source>
        <dbReference type="ARBA" id="ARBA00022691"/>
    </source>
</evidence>
<evidence type="ECO:0000256" key="1">
    <source>
        <dbReference type="ARBA" id="ARBA00004496"/>
    </source>
</evidence>
<dbReference type="InterPro" id="IPR046887">
    <property type="entry name" value="RsmE_PUA-like"/>
</dbReference>
<evidence type="ECO:0000256" key="3">
    <source>
        <dbReference type="ARBA" id="ARBA00012328"/>
    </source>
</evidence>
<evidence type="ECO:0000256" key="6">
    <source>
        <dbReference type="ARBA" id="ARBA00022552"/>
    </source>
</evidence>
<keyword evidence="8 12" id="KW-0808">Transferase</keyword>
<evidence type="ECO:0000256" key="11">
    <source>
        <dbReference type="ARBA" id="ARBA00047944"/>
    </source>
</evidence>
<keyword evidence="6 12" id="KW-0698">rRNA processing</keyword>
<keyword evidence="5 12" id="KW-0963">Cytoplasm</keyword>
<dbReference type="EMBL" id="AFZD01000017">
    <property type="protein sequence ID" value="EHL11385.1"/>
    <property type="molecule type" value="Genomic_DNA"/>
</dbReference>
<dbReference type="EC" id="2.1.1.193" evidence="3 12"/>
<dbReference type="NCBIfam" id="NF008692">
    <property type="entry name" value="PRK11713.1-5"/>
    <property type="match status" value="1"/>
</dbReference>
<dbReference type="InterPro" id="IPR006700">
    <property type="entry name" value="RsmE"/>
</dbReference>
<dbReference type="GO" id="GO:0005737">
    <property type="term" value="C:cytoplasm"/>
    <property type="evidence" value="ECO:0007669"/>
    <property type="project" value="UniProtKB-SubCell"/>
</dbReference>
<dbReference type="PATRIC" id="fig|796944.3.peg.1436"/>
<dbReference type="PANTHER" id="PTHR30027:SF3">
    <property type="entry name" value="16S RRNA (URACIL(1498)-N(3))-METHYLTRANSFERASE"/>
    <property type="match status" value="1"/>
</dbReference>
<dbReference type="GO" id="GO:0070042">
    <property type="term" value="F:rRNA (uridine-N3-)-methyltransferase activity"/>
    <property type="evidence" value="ECO:0007669"/>
    <property type="project" value="TreeGrafter"/>
</dbReference>
<comment type="subcellular location">
    <subcellularLocation>
        <location evidence="1 12">Cytoplasm</location>
    </subcellularLocation>
</comment>
<dbReference type="SUPFAM" id="SSF88697">
    <property type="entry name" value="PUA domain-like"/>
    <property type="match status" value="1"/>
</dbReference>
<dbReference type="RefSeq" id="WP_009536584.1">
    <property type="nucleotide sequence ID" value="NZ_JH414504.1"/>
</dbReference>
<dbReference type="PIRSF" id="PIRSF015601">
    <property type="entry name" value="MTase_slr0722"/>
    <property type="match status" value="1"/>
</dbReference>
<evidence type="ECO:0000256" key="12">
    <source>
        <dbReference type="PIRNR" id="PIRNR015601"/>
    </source>
</evidence>
<dbReference type="InterPro" id="IPR046886">
    <property type="entry name" value="RsmE_MTase_dom"/>
</dbReference>